<sequence length="208" mass="22844">MVPPVLIDVPAIRRSPGAPDITRVCYIISGSGKALIDHLAKIPLGSPAGSQKVDLVRFDIANRLFLRLYQASNLMHKTGTKAVSDFGATTQQWAVLGALSRPGVRDHGMTVKELIAFLMVSRQNLTAVLDRLEGAGLVERIRVAGDGRLRHVRLTAQGESVWSEMLVSIRRYYNDALAGFSTEECLLLFRLLDRLRDGLGRIVVPEGE</sequence>
<dbReference type="PANTHER" id="PTHR33164">
    <property type="entry name" value="TRANSCRIPTIONAL REGULATOR, MARR FAMILY"/>
    <property type="match status" value="1"/>
</dbReference>
<dbReference type="PANTHER" id="PTHR33164:SF43">
    <property type="entry name" value="HTH-TYPE TRANSCRIPTIONAL REPRESSOR YETL"/>
    <property type="match status" value="1"/>
</dbReference>
<dbReference type="PRINTS" id="PR00598">
    <property type="entry name" value="HTHMARR"/>
</dbReference>
<reference evidence="2 3" key="1">
    <citation type="journal article" date="2016" name="J. Microbiol.">
        <title>Dankookia rubra gen. nov., sp. nov., an alphaproteobacterium isolated from sediment of a shallow stream.</title>
        <authorList>
            <person name="Kim W.H."/>
            <person name="Kim D.H."/>
            <person name="Kang K."/>
            <person name="Ahn T.Y."/>
        </authorList>
    </citation>
    <scope>NUCLEOTIDE SEQUENCE [LARGE SCALE GENOMIC DNA]</scope>
    <source>
        <strain evidence="2 3">JCM30602</strain>
    </source>
</reference>
<dbReference type="InterPro" id="IPR036388">
    <property type="entry name" value="WH-like_DNA-bd_sf"/>
</dbReference>
<comment type="caution">
    <text evidence="2">The sequence shown here is derived from an EMBL/GenBank/DDBJ whole genome shotgun (WGS) entry which is preliminary data.</text>
</comment>
<dbReference type="CDD" id="cd00090">
    <property type="entry name" value="HTH_ARSR"/>
    <property type="match status" value="1"/>
</dbReference>
<dbReference type="EMBL" id="SMSJ01000024">
    <property type="protein sequence ID" value="TDH61258.1"/>
    <property type="molecule type" value="Genomic_DNA"/>
</dbReference>
<dbReference type="InterPro" id="IPR039422">
    <property type="entry name" value="MarR/SlyA-like"/>
</dbReference>
<accession>A0A4R5QEZ0</accession>
<protein>
    <submittedName>
        <fullName evidence="2">MarR family transcriptional regulator</fullName>
    </submittedName>
</protein>
<evidence type="ECO:0000313" key="3">
    <source>
        <dbReference type="Proteomes" id="UP000295096"/>
    </source>
</evidence>
<dbReference type="InterPro" id="IPR000835">
    <property type="entry name" value="HTH_MarR-typ"/>
</dbReference>
<feature type="domain" description="HTH marR-type" evidence="1">
    <location>
        <begin position="61"/>
        <end position="197"/>
    </location>
</feature>
<keyword evidence="3" id="KW-1185">Reference proteome</keyword>
<dbReference type="InterPro" id="IPR036390">
    <property type="entry name" value="WH_DNA-bd_sf"/>
</dbReference>
<name>A0A4R5QEZ0_9PROT</name>
<dbReference type="Gene3D" id="1.10.10.10">
    <property type="entry name" value="Winged helix-like DNA-binding domain superfamily/Winged helix DNA-binding domain"/>
    <property type="match status" value="1"/>
</dbReference>
<gene>
    <name evidence="2" type="ORF">E2C06_17975</name>
</gene>
<evidence type="ECO:0000259" key="1">
    <source>
        <dbReference type="PROSITE" id="PS50995"/>
    </source>
</evidence>
<dbReference type="SMART" id="SM00347">
    <property type="entry name" value="HTH_MARR"/>
    <property type="match status" value="1"/>
</dbReference>
<dbReference type="SUPFAM" id="SSF46785">
    <property type="entry name" value="Winged helix' DNA-binding domain"/>
    <property type="match status" value="1"/>
</dbReference>
<dbReference type="Pfam" id="PF12802">
    <property type="entry name" value="MarR_2"/>
    <property type="match status" value="1"/>
</dbReference>
<dbReference type="GO" id="GO:0006950">
    <property type="term" value="P:response to stress"/>
    <property type="evidence" value="ECO:0007669"/>
    <property type="project" value="TreeGrafter"/>
</dbReference>
<organism evidence="2 3">
    <name type="scientific">Dankookia rubra</name>
    <dbReference type="NCBI Taxonomy" id="1442381"/>
    <lineage>
        <taxon>Bacteria</taxon>
        <taxon>Pseudomonadati</taxon>
        <taxon>Pseudomonadota</taxon>
        <taxon>Alphaproteobacteria</taxon>
        <taxon>Acetobacterales</taxon>
        <taxon>Roseomonadaceae</taxon>
        <taxon>Dankookia</taxon>
    </lineage>
</organism>
<dbReference type="OrthoDB" id="511972at2"/>
<dbReference type="PROSITE" id="PS50995">
    <property type="entry name" value="HTH_MARR_2"/>
    <property type="match status" value="1"/>
</dbReference>
<dbReference type="AlphaFoldDB" id="A0A4R5QEZ0"/>
<dbReference type="GO" id="GO:0003700">
    <property type="term" value="F:DNA-binding transcription factor activity"/>
    <property type="evidence" value="ECO:0007669"/>
    <property type="project" value="InterPro"/>
</dbReference>
<evidence type="ECO:0000313" key="2">
    <source>
        <dbReference type="EMBL" id="TDH61258.1"/>
    </source>
</evidence>
<proteinExistence type="predicted"/>
<dbReference type="Proteomes" id="UP000295096">
    <property type="component" value="Unassembled WGS sequence"/>
</dbReference>
<dbReference type="InterPro" id="IPR011991">
    <property type="entry name" value="ArsR-like_HTH"/>
</dbReference>